<dbReference type="OrthoDB" id="341702at2"/>
<reference evidence="1 2" key="1">
    <citation type="submission" date="2019-03" db="EMBL/GenBank/DDBJ databases">
        <title>Genomic Encyclopedia of Archaeal and Bacterial Type Strains, Phase II (KMG-II): from individual species to whole genera.</title>
        <authorList>
            <person name="Goeker M."/>
        </authorList>
    </citation>
    <scope>NUCLEOTIDE SEQUENCE [LARGE SCALE GENOMIC DNA]</scope>
    <source>
        <strain evidence="1 2">DSM 21537</strain>
    </source>
</reference>
<organism evidence="1 2">
    <name type="scientific">Leptospira meyeri</name>
    <dbReference type="NCBI Taxonomy" id="29508"/>
    <lineage>
        <taxon>Bacteria</taxon>
        <taxon>Pseudomonadati</taxon>
        <taxon>Spirochaetota</taxon>
        <taxon>Spirochaetia</taxon>
        <taxon>Leptospirales</taxon>
        <taxon>Leptospiraceae</taxon>
        <taxon>Leptospira</taxon>
    </lineage>
</organism>
<dbReference type="RefSeq" id="WP_004788920.1">
    <property type="nucleotide sequence ID" value="NZ_SORO01000001.1"/>
</dbReference>
<proteinExistence type="predicted"/>
<gene>
    <name evidence="1" type="ORF">CLV96_0726</name>
</gene>
<dbReference type="STRING" id="1193051.LEP1GSC017_3238"/>
<name>A0A4R8MRL2_LEPME</name>
<dbReference type="AlphaFoldDB" id="A0A4R8MRL2"/>
<comment type="caution">
    <text evidence="1">The sequence shown here is derived from an EMBL/GenBank/DDBJ whole genome shotgun (WGS) entry which is preliminary data.</text>
</comment>
<keyword evidence="2" id="KW-1185">Reference proteome</keyword>
<evidence type="ECO:0000313" key="2">
    <source>
        <dbReference type="Proteomes" id="UP000294684"/>
    </source>
</evidence>
<dbReference type="GeneID" id="79826073"/>
<evidence type="ECO:0000313" key="1">
    <source>
        <dbReference type="EMBL" id="TDY71754.1"/>
    </source>
</evidence>
<dbReference type="Proteomes" id="UP000294684">
    <property type="component" value="Unassembled WGS sequence"/>
</dbReference>
<sequence length="210" mass="24360">MGFQKIRICFFVFFLVVLHHCQIERSDSELSDGKLLSTNETRDLNSSTNPEKKALLCPIPMVLGKVYGSSFSKFDQTFILSELKILLSDLCERKFQNLTSLIHPAKGLYVDAKGYWTIEEVKNDLIDPDGYFQVYYFDSEKLDKKKGSFGNLTVRDVFSLAKQVTVDIYVGSSEEVEVKFRFEENPKLERYLINPSFIKIAGRWYLLRMF</sequence>
<accession>A0A4R8MRL2</accession>
<protein>
    <submittedName>
        <fullName evidence="1">Uncharacterized protein</fullName>
    </submittedName>
</protein>
<dbReference type="EMBL" id="SORO01000001">
    <property type="protein sequence ID" value="TDY71754.1"/>
    <property type="molecule type" value="Genomic_DNA"/>
</dbReference>